<feature type="domain" description="SGNH hydrolase-type esterase" evidence="2">
    <location>
        <begin position="40"/>
        <end position="276"/>
    </location>
</feature>
<feature type="signal peptide" evidence="1">
    <location>
        <begin position="1"/>
        <end position="20"/>
    </location>
</feature>
<protein>
    <submittedName>
        <fullName evidence="3">Lysophospholipase L1-like esterase</fullName>
    </submittedName>
</protein>
<keyword evidence="1" id="KW-0732">Signal</keyword>
<feature type="chain" id="PRO_5046353303" evidence="1">
    <location>
        <begin position="21"/>
        <end position="288"/>
    </location>
</feature>
<dbReference type="Gene3D" id="3.40.50.1110">
    <property type="entry name" value="SGNH hydrolase"/>
    <property type="match status" value="1"/>
</dbReference>
<dbReference type="InterPro" id="IPR037460">
    <property type="entry name" value="SEST-like"/>
</dbReference>
<dbReference type="Proteomes" id="UP001257739">
    <property type="component" value="Unassembled WGS sequence"/>
</dbReference>
<proteinExistence type="predicted"/>
<sequence>MVHARHAGVALVALALLATAACSSDKQAPQPTNPFDSYVAMGDSSVAGPGIDPTNLLSGPCARSKNNWPALLAKELKTKNLDDVSCSGAVSADILLTKTAANATTADAQIDAVTADTDLVTVSIGGNDEGVYTKIILACLAGKYASDSACASFMDTKLDAILKRTTDHVATTLERIRTKAPKARVVMVGYLRLLPDTSGCDVPGITDSRLQPSADAWTALNQALTTAAKRADVDYVSLADQSIGHESCNGDQAWVNGLQAVPGDGAFLHPNAAGMHAVAKVVADHLER</sequence>
<name>A0ABU1UQB2_9ACTN</name>
<organism evidence="3 4">
    <name type="scientific">Aeromicrobium panaciterrae</name>
    <dbReference type="NCBI Taxonomy" id="363861"/>
    <lineage>
        <taxon>Bacteria</taxon>
        <taxon>Bacillati</taxon>
        <taxon>Actinomycetota</taxon>
        <taxon>Actinomycetes</taxon>
        <taxon>Propionibacteriales</taxon>
        <taxon>Nocardioidaceae</taxon>
        <taxon>Aeromicrobium</taxon>
    </lineage>
</organism>
<dbReference type="EMBL" id="JAVDWH010000001">
    <property type="protein sequence ID" value="MDR7087368.1"/>
    <property type="molecule type" value="Genomic_DNA"/>
</dbReference>
<evidence type="ECO:0000256" key="1">
    <source>
        <dbReference type="SAM" id="SignalP"/>
    </source>
</evidence>
<gene>
    <name evidence="3" type="ORF">J2X11_002207</name>
</gene>
<dbReference type="InterPro" id="IPR013830">
    <property type="entry name" value="SGNH_hydro"/>
</dbReference>
<keyword evidence="4" id="KW-1185">Reference proteome</keyword>
<dbReference type="SUPFAM" id="SSF52266">
    <property type="entry name" value="SGNH hydrolase"/>
    <property type="match status" value="1"/>
</dbReference>
<evidence type="ECO:0000313" key="4">
    <source>
        <dbReference type="Proteomes" id="UP001257739"/>
    </source>
</evidence>
<dbReference type="InterPro" id="IPR036514">
    <property type="entry name" value="SGNH_hydro_sf"/>
</dbReference>
<dbReference type="Pfam" id="PF13472">
    <property type="entry name" value="Lipase_GDSL_2"/>
    <property type="match status" value="1"/>
</dbReference>
<accession>A0ABU1UQB2</accession>
<dbReference type="RefSeq" id="WP_309970870.1">
    <property type="nucleotide sequence ID" value="NZ_JAVDWH010000001.1"/>
</dbReference>
<comment type="caution">
    <text evidence="3">The sequence shown here is derived from an EMBL/GenBank/DDBJ whole genome shotgun (WGS) entry which is preliminary data.</text>
</comment>
<dbReference type="PROSITE" id="PS51257">
    <property type="entry name" value="PROKAR_LIPOPROTEIN"/>
    <property type="match status" value="1"/>
</dbReference>
<evidence type="ECO:0000259" key="2">
    <source>
        <dbReference type="Pfam" id="PF13472"/>
    </source>
</evidence>
<reference evidence="3 4" key="1">
    <citation type="submission" date="2023-07" db="EMBL/GenBank/DDBJ databases">
        <title>Sorghum-associated microbial communities from plants grown in Nebraska, USA.</title>
        <authorList>
            <person name="Schachtman D."/>
        </authorList>
    </citation>
    <scope>NUCLEOTIDE SEQUENCE [LARGE SCALE GENOMIC DNA]</scope>
    <source>
        <strain evidence="3 4">BE248</strain>
    </source>
</reference>
<dbReference type="PANTHER" id="PTHR37981:SF1">
    <property type="entry name" value="SGNH HYDROLASE-TYPE ESTERASE DOMAIN-CONTAINING PROTEIN"/>
    <property type="match status" value="1"/>
</dbReference>
<dbReference type="CDD" id="cd01823">
    <property type="entry name" value="SEST_like"/>
    <property type="match status" value="1"/>
</dbReference>
<evidence type="ECO:0000313" key="3">
    <source>
        <dbReference type="EMBL" id="MDR7087368.1"/>
    </source>
</evidence>
<dbReference type="PANTHER" id="PTHR37981">
    <property type="entry name" value="LIPASE 2"/>
    <property type="match status" value="1"/>
</dbReference>